<dbReference type="PANTHER" id="PTHR30368:SF2">
    <property type="entry name" value="SULFATE-BINDING PROTEIN"/>
    <property type="match status" value="1"/>
</dbReference>
<dbReference type="PANTHER" id="PTHR30368">
    <property type="entry name" value="SULFATE-BINDING PROTEIN"/>
    <property type="match status" value="1"/>
</dbReference>
<dbReference type="Proteomes" id="UP000641514">
    <property type="component" value="Unassembled WGS sequence"/>
</dbReference>
<keyword evidence="4" id="KW-0732">Signal</keyword>
<proteinExistence type="inferred from homology"/>
<evidence type="ECO:0000256" key="2">
    <source>
        <dbReference type="ARBA" id="ARBA00006099"/>
    </source>
</evidence>
<dbReference type="GO" id="GO:0042597">
    <property type="term" value="C:periplasmic space"/>
    <property type="evidence" value="ECO:0007669"/>
    <property type="project" value="UniProtKB-SubCell"/>
</dbReference>
<dbReference type="InterPro" id="IPR005669">
    <property type="entry name" value="Thiosulph/SO4-bd"/>
</dbReference>
<comment type="similarity">
    <text evidence="2">Belongs to the prokaryotic sulfate-binding protein family.</text>
</comment>
<evidence type="ECO:0000256" key="4">
    <source>
        <dbReference type="ARBA" id="ARBA00022729"/>
    </source>
</evidence>
<organism evidence="6 7">
    <name type="scientific">Hoyosella rhizosphaerae</name>
    <dbReference type="NCBI Taxonomy" id="1755582"/>
    <lineage>
        <taxon>Bacteria</taxon>
        <taxon>Bacillati</taxon>
        <taxon>Actinomycetota</taxon>
        <taxon>Actinomycetes</taxon>
        <taxon>Mycobacteriales</taxon>
        <taxon>Hoyosellaceae</taxon>
        <taxon>Hoyosella</taxon>
    </lineage>
</organism>
<reference evidence="6" key="2">
    <citation type="submission" date="2020-09" db="EMBL/GenBank/DDBJ databases">
        <authorList>
            <person name="Sun Q."/>
            <person name="Zhou Y."/>
        </authorList>
    </citation>
    <scope>NUCLEOTIDE SEQUENCE</scope>
    <source>
        <strain evidence="6">CGMCC 1.15478</strain>
    </source>
</reference>
<dbReference type="EMBL" id="BMJH01000003">
    <property type="protein sequence ID" value="GGC72048.1"/>
    <property type="molecule type" value="Genomic_DNA"/>
</dbReference>
<dbReference type="NCBIfam" id="TIGR00971">
    <property type="entry name" value="3a0106s03"/>
    <property type="match status" value="1"/>
</dbReference>
<dbReference type="Pfam" id="PF13531">
    <property type="entry name" value="SBP_bac_11"/>
    <property type="match status" value="1"/>
</dbReference>
<dbReference type="SUPFAM" id="SSF53850">
    <property type="entry name" value="Periplasmic binding protein-like II"/>
    <property type="match status" value="1"/>
</dbReference>
<accession>A0A916XHE8</accession>
<dbReference type="GO" id="GO:1902358">
    <property type="term" value="P:sulfate transmembrane transport"/>
    <property type="evidence" value="ECO:0007669"/>
    <property type="project" value="InterPro"/>
</dbReference>
<sequence length="324" mass="34977">MAACGGGPSDIPGQRTVGGDGSRGTLGVFAYAVAKPGFDEVIPAFAQTPEGAGVSFLQSFGPSADQSRKVMFGAPADFVVLSTEPDVDRLVDAGFVDDDWDEGEYAGVPFGSVVTFVVREGNPKNIQDWDDLLRPGVEVVTPNPFSSGSAKWNLLAPYAVASNGGDDPETGLAYVQRLIRDHIKIQPGSAREATESFLQGRGDVLLTYENEAIFLQHLGDPIEYVTPPATLRIENPVAIVNRTADRAMVEDFLAFQYSPEGQRAWAEAGFRPVVPEIVDEFSAEFPEPETLWRVADLGGWDVVNAELFDPDSGLISVIYYEALR</sequence>
<evidence type="ECO:0000313" key="6">
    <source>
        <dbReference type="EMBL" id="GGC72048.1"/>
    </source>
</evidence>
<keyword evidence="5" id="KW-0574">Periplasm</keyword>
<reference evidence="6" key="1">
    <citation type="journal article" date="2014" name="Int. J. Syst. Evol. Microbiol.">
        <title>Complete genome sequence of Corynebacterium casei LMG S-19264T (=DSM 44701T), isolated from a smear-ripened cheese.</title>
        <authorList>
            <consortium name="US DOE Joint Genome Institute (JGI-PGF)"/>
            <person name="Walter F."/>
            <person name="Albersmeier A."/>
            <person name="Kalinowski J."/>
            <person name="Ruckert C."/>
        </authorList>
    </citation>
    <scope>NUCLEOTIDE SEQUENCE</scope>
    <source>
        <strain evidence="6">CGMCC 1.15478</strain>
    </source>
</reference>
<protein>
    <submittedName>
        <fullName evidence="6">Sulfate ABC transporter substrate-binding protein</fullName>
    </submittedName>
</protein>
<comment type="subcellular location">
    <subcellularLocation>
        <location evidence="1">Periplasm</location>
    </subcellularLocation>
</comment>
<keyword evidence="3" id="KW-0813">Transport</keyword>
<evidence type="ECO:0000256" key="5">
    <source>
        <dbReference type="ARBA" id="ARBA00022764"/>
    </source>
</evidence>
<gene>
    <name evidence="6" type="ORF">GCM10011410_26330</name>
</gene>
<evidence type="ECO:0000256" key="3">
    <source>
        <dbReference type="ARBA" id="ARBA00022448"/>
    </source>
</evidence>
<dbReference type="GO" id="GO:0140104">
    <property type="term" value="F:molecular carrier activity"/>
    <property type="evidence" value="ECO:0007669"/>
    <property type="project" value="InterPro"/>
</dbReference>
<keyword evidence="7" id="KW-1185">Reference proteome</keyword>
<dbReference type="Gene3D" id="3.40.190.10">
    <property type="entry name" value="Periplasmic binding protein-like II"/>
    <property type="match status" value="2"/>
</dbReference>
<dbReference type="AlphaFoldDB" id="A0A916XHE8"/>
<comment type="caution">
    <text evidence="6">The sequence shown here is derived from an EMBL/GenBank/DDBJ whole genome shotgun (WGS) entry which is preliminary data.</text>
</comment>
<evidence type="ECO:0000256" key="1">
    <source>
        <dbReference type="ARBA" id="ARBA00004418"/>
    </source>
</evidence>
<name>A0A916XHE8_9ACTN</name>
<evidence type="ECO:0000313" key="7">
    <source>
        <dbReference type="Proteomes" id="UP000641514"/>
    </source>
</evidence>